<feature type="compositionally biased region" description="Basic and acidic residues" evidence="2">
    <location>
        <begin position="547"/>
        <end position="565"/>
    </location>
</feature>
<keyword evidence="5" id="KW-1185">Reference proteome</keyword>
<sequence length="787" mass="86936">MSVRKIRACSTMSGMNPEQDNIDSFIRQAIGKEPFLSLSRAGDSPVQLIQLLHAFDQQGSDKVPKSSKGDSCNELKENSDNIFYGVDSFSSEPNGIKDHVHSLKGWESNTKGSKCMPTQMPSRKIPEAVVAFAHAAAKATSDPEKSNLPGWPLLSPSKIQLQKCDKCSREFCSSINYRRHRRVHRRSLNVDKDSQKNRDFLGTFWDKLSEDEAKELVSLRNVTVEEVTGSSVTKALSTSFRRAGVLSSLPQGYIKAGLTLLDIVQASPSMLPMSSQELFSVLDEASEKTFLCAGTALSLQKYVFDGEVVKKALEIKNIVACTSFLIEIELVKAWLVDKDAEALRCQKLLVDEEEAAHRRQAELLERKRLKKLRQKEQKQNEASNGEKNDFKGPSLDSPPDFMGSTEASSSTRDSSEDCTSEASHIQEHQLDFAESSATEDDGNAGKNINHNAQNDHQNLSDCGKSPNLASRADDPGRDVVHQTQGTGHMQSNHLRQVQSRLTQNNPSGFQAGQVSTARPLVNMRQNNSRDSKVINRPNGNKVWTIKSRPDNDEDGKYGEEADRELTNQPSVSDRSEVQVLIGSINVSLGDDELQHHCNIMEAQRQEKLVKPDSSLSSLGKTPVKLWKPVSRHGNGNLVQNDHDDVKQGVPAAKDAERLLPEGSCLAFEGLVSDFERCRGSIMFSTEAAKAFLVQRWKEAIAGDEVLIISSPDTEASGNPNHIDGSFVNMPSQTSDFHGRHILGRVENRLAVADVGAIDPALNGSLHFKFRPKAEKTSRLKYVPKQKS</sequence>
<dbReference type="PANTHER" id="PTHR36055">
    <property type="entry name" value="C2H2-LIKE ZINC FINGER PROTEIN"/>
    <property type="match status" value="1"/>
</dbReference>
<dbReference type="InterPro" id="IPR013087">
    <property type="entry name" value="Znf_C2H2_type"/>
</dbReference>
<dbReference type="EMBL" id="JAGYWB010000009">
    <property type="protein sequence ID" value="KAI0510013.1"/>
    <property type="molecule type" value="Genomic_DNA"/>
</dbReference>
<feature type="compositionally biased region" description="Basic and acidic residues" evidence="2">
    <location>
        <begin position="471"/>
        <end position="480"/>
    </location>
</feature>
<dbReference type="PANTHER" id="PTHR36055:SF1">
    <property type="entry name" value="C2H2-LIKE ZINC FINGER PROTEIN"/>
    <property type="match status" value="1"/>
</dbReference>
<dbReference type="OrthoDB" id="191139at2759"/>
<evidence type="ECO:0000256" key="2">
    <source>
        <dbReference type="SAM" id="MobiDB-lite"/>
    </source>
</evidence>
<organism evidence="4 5">
    <name type="scientific">Dendrobium nobile</name>
    <name type="common">Orchid</name>
    <dbReference type="NCBI Taxonomy" id="94219"/>
    <lineage>
        <taxon>Eukaryota</taxon>
        <taxon>Viridiplantae</taxon>
        <taxon>Streptophyta</taxon>
        <taxon>Embryophyta</taxon>
        <taxon>Tracheophyta</taxon>
        <taxon>Spermatophyta</taxon>
        <taxon>Magnoliopsida</taxon>
        <taxon>Liliopsida</taxon>
        <taxon>Asparagales</taxon>
        <taxon>Orchidaceae</taxon>
        <taxon>Epidendroideae</taxon>
        <taxon>Malaxideae</taxon>
        <taxon>Dendrobiinae</taxon>
        <taxon>Dendrobium</taxon>
    </lineage>
</organism>
<accession>A0A8T3BC89</accession>
<keyword evidence="1" id="KW-0863">Zinc-finger</keyword>
<dbReference type="Proteomes" id="UP000829196">
    <property type="component" value="Unassembled WGS sequence"/>
</dbReference>
<protein>
    <recommendedName>
        <fullName evidence="3">C2H2-type domain-containing protein</fullName>
    </recommendedName>
</protein>
<gene>
    <name evidence="4" type="ORF">KFK09_010613</name>
</gene>
<keyword evidence="1" id="KW-0862">Zinc</keyword>
<feature type="domain" description="C2H2-type" evidence="3">
    <location>
        <begin position="162"/>
        <end position="184"/>
    </location>
</feature>
<evidence type="ECO:0000259" key="3">
    <source>
        <dbReference type="PROSITE" id="PS50157"/>
    </source>
</evidence>
<proteinExistence type="predicted"/>
<dbReference type="SMR" id="A0A8T3BC89"/>
<evidence type="ECO:0000313" key="4">
    <source>
        <dbReference type="EMBL" id="KAI0510013.1"/>
    </source>
</evidence>
<reference evidence="4" key="1">
    <citation type="journal article" date="2022" name="Front. Genet.">
        <title>Chromosome-Scale Assembly of the Dendrobium nobile Genome Provides Insights Into the Molecular Mechanism of the Biosynthesis of the Medicinal Active Ingredient of Dendrobium.</title>
        <authorList>
            <person name="Xu Q."/>
            <person name="Niu S.-C."/>
            <person name="Li K.-L."/>
            <person name="Zheng P.-J."/>
            <person name="Zhang X.-J."/>
            <person name="Jia Y."/>
            <person name="Liu Y."/>
            <person name="Niu Y.-X."/>
            <person name="Yu L.-H."/>
            <person name="Chen D.-F."/>
            <person name="Zhang G.-Q."/>
        </authorList>
    </citation>
    <scope>NUCLEOTIDE SEQUENCE</scope>
    <source>
        <tissue evidence="4">Leaf</tissue>
    </source>
</reference>
<feature type="compositionally biased region" description="Polar residues" evidence="2">
    <location>
        <begin position="481"/>
        <end position="516"/>
    </location>
</feature>
<comment type="caution">
    <text evidence="4">The sequence shown here is derived from an EMBL/GenBank/DDBJ whole genome shotgun (WGS) entry which is preliminary data.</text>
</comment>
<dbReference type="AlphaFoldDB" id="A0A8T3BC89"/>
<evidence type="ECO:0000256" key="1">
    <source>
        <dbReference type="PROSITE-ProRule" id="PRU00042"/>
    </source>
</evidence>
<name>A0A8T3BC89_DENNO</name>
<keyword evidence="1" id="KW-0479">Metal-binding</keyword>
<feature type="compositionally biased region" description="Basic and acidic residues" evidence="2">
    <location>
        <begin position="374"/>
        <end position="390"/>
    </location>
</feature>
<feature type="region of interest" description="Disordered" evidence="2">
    <location>
        <begin position="372"/>
        <end position="571"/>
    </location>
</feature>
<dbReference type="PROSITE" id="PS50157">
    <property type="entry name" value="ZINC_FINGER_C2H2_2"/>
    <property type="match status" value="1"/>
</dbReference>
<feature type="compositionally biased region" description="Polar residues" evidence="2">
    <location>
        <begin position="446"/>
        <end position="460"/>
    </location>
</feature>
<evidence type="ECO:0000313" key="5">
    <source>
        <dbReference type="Proteomes" id="UP000829196"/>
    </source>
</evidence>
<dbReference type="GO" id="GO:0008270">
    <property type="term" value="F:zinc ion binding"/>
    <property type="evidence" value="ECO:0007669"/>
    <property type="project" value="UniProtKB-KW"/>
</dbReference>
<dbReference type="PROSITE" id="PS00028">
    <property type="entry name" value="ZINC_FINGER_C2H2_1"/>
    <property type="match status" value="1"/>
</dbReference>